<dbReference type="EMBL" id="JAPFAR010000153">
    <property type="protein sequence ID" value="MDI3349877.1"/>
    <property type="molecule type" value="Genomic_DNA"/>
</dbReference>
<evidence type="ECO:0000313" key="2">
    <source>
        <dbReference type="EMBL" id="MDI3349877.1"/>
    </source>
</evidence>
<feature type="coiled-coil region" evidence="1">
    <location>
        <begin position="222"/>
        <end position="287"/>
    </location>
</feature>
<protein>
    <submittedName>
        <fullName evidence="2">Uncharacterized protein</fullName>
    </submittedName>
</protein>
<dbReference type="AlphaFoldDB" id="A0AA43QXA2"/>
<organism evidence="2 3">
    <name type="scientific">Mycoplasmopsis arginini</name>
    <name type="common">Mycoplasma arginini</name>
    <dbReference type="NCBI Taxonomy" id="2094"/>
    <lineage>
        <taxon>Bacteria</taxon>
        <taxon>Bacillati</taxon>
        <taxon>Mycoplasmatota</taxon>
        <taxon>Mycoplasmoidales</taxon>
        <taxon>Metamycoplasmataceae</taxon>
        <taxon>Mycoplasmopsis</taxon>
    </lineage>
</organism>
<keyword evidence="1" id="KW-0175">Coiled coil</keyword>
<name>A0AA43QXA2_MYCAR</name>
<dbReference type="RefSeq" id="WP_268164490.1">
    <property type="nucleotide sequence ID" value="NZ_JAPFAP010000052.1"/>
</dbReference>
<reference evidence="2" key="1">
    <citation type="submission" date="2022-11" db="EMBL/GenBank/DDBJ databases">
        <title>Draft genome of Mycoplasma arginini isolated from fly.</title>
        <authorList>
            <person name="Severgnini M."/>
            <person name="Gioia G."/>
            <person name="Cremonesi P."/>
            <person name="Moroni P."/>
            <person name="Addis M.F."/>
            <person name="Castiglioni B."/>
        </authorList>
    </citation>
    <scope>NUCLEOTIDE SEQUENCE</scope>
    <source>
        <strain evidence="2">QMP CG1-1632</strain>
    </source>
</reference>
<proteinExistence type="predicted"/>
<evidence type="ECO:0000256" key="1">
    <source>
        <dbReference type="SAM" id="Coils"/>
    </source>
</evidence>
<comment type="caution">
    <text evidence="2">The sequence shown here is derived from an EMBL/GenBank/DDBJ whole genome shotgun (WGS) entry which is preliminary data.</text>
</comment>
<accession>A0AA43QXA2</accession>
<dbReference type="Proteomes" id="UP001162175">
    <property type="component" value="Unassembled WGS sequence"/>
</dbReference>
<feature type="coiled-coil region" evidence="1">
    <location>
        <begin position="75"/>
        <end position="102"/>
    </location>
</feature>
<gene>
    <name evidence="2" type="ORF">DCBHLPFO_00398</name>
</gene>
<sequence>MKKEIKKTKKHSTKWTLFLVPALTLSAVAGAIYYVVKNSRTIQKEFWSVEKFNEEVKKIEIKKQIVGSLQAKNLLSDFKSRKNLAQKRIDEFNEKHKEIIEKKPGNLTIEEKNILKNKPEPFNPDLFLKNKIETLLDFEKIKFLDFKFLDVEEIPNDSFNLRIHFEVFLNYEYAKGIFESNKVKSTPNSKYYFKSSEVVQFLSNNLKTYQGTEFSKMWPENKKEAEAIVRKYDVKSKELENQVLALEERQKTIEAKEEKTQEELNELQEIKTNINSLKEQIKAVFKREDFQQEIFTWFEKTLIATDAFQDIYSKEKFNIKPFIENSNNQYVSWNPKKGLNELTIKYLFINKENEKIKSEGEIKIFTLDV</sequence>
<evidence type="ECO:0000313" key="3">
    <source>
        <dbReference type="Proteomes" id="UP001162175"/>
    </source>
</evidence>